<dbReference type="InterPro" id="IPR039425">
    <property type="entry name" value="RNA_pol_sigma-70-like"/>
</dbReference>
<dbReference type="PANTHER" id="PTHR43133">
    <property type="entry name" value="RNA POLYMERASE ECF-TYPE SIGMA FACTO"/>
    <property type="match status" value="1"/>
</dbReference>
<evidence type="ECO:0000313" key="8">
    <source>
        <dbReference type="Proteomes" id="UP001560685"/>
    </source>
</evidence>
<accession>A0ABV3Z3A9</accession>
<keyword evidence="8" id="KW-1185">Reference proteome</keyword>
<dbReference type="SUPFAM" id="SSF88659">
    <property type="entry name" value="Sigma3 and sigma4 domains of RNA polymerase sigma factors"/>
    <property type="match status" value="1"/>
</dbReference>
<dbReference type="SUPFAM" id="SSF88946">
    <property type="entry name" value="Sigma2 domain of RNA polymerase sigma factors"/>
    <property type="match status" value="1"/>
</dbReference>
<dbReference type="NCBIfam" id="TIGR02937">
    <property type="entry name" value="sigma70-ECF"/>
    <property type="match status" value="1"/>
</dbReference>
<evidence type="ECO:0000256" key="3">
    <source>
        <dbReference type="ARBA" id="ARBA00023082"/>
    </source>
</evidence>
<evidence type="ECO:0000259" key="6">
    <source>
        <dbReference type="Pfam" id="PF08281"/>
    </source>
</evidence>
<dbReference type="Gene3D" id="1.10.10.10">
    <property type="entry name" value="Winged helix-like DNA-binding domain superfamily/Winged helix DNA-binding domain"/>
    <property type="match status" value="1"/>
</dbReference>
<dbReference type="Pfam" id="PF08281">
    <property type="entry name" value="Sigma70_r4_2"/>
    <property type="match status" value="1"/>
</dbReference>
<keyword evidence="2" id="KW-0805">Transcription regulation</keyword>
<dbReference type="RefSeq" id="WP_369313236.1">
    <property type="nucleotide sequence ID" value="NZ_JBEHZE010000001.1"/>
</dbReference>
<dbReference type="InterPro" id="IPR014284">
    <property type="entry name" value="RNA_pol_sigma-70_dom"/>
</dbReference>
<evidence type="ECO:0000313" key="7">
    <source>
        <dbReference type="EMBL" id="MEX6633280.1"/>
    </source>
</evidence>
<sequence length="215" mass="24602">MVTESSRQRLGMRPRPSISGAVIAMPNRSETDEALIGRIRNERDRNALDTLALHYGPRLKSWLTHRGEEPSTAEDIVQDVLVSVWVKAHKFDPTRGKFSTWVFRLTRNRWIDHKRKSKKIDVTDPDDFIQLIDTTVNGADSDYAQNEISVAIHKQLALLPTDQKQLLYLSFFEGLSHGEIAKKTGLPLGTVKSRIRSPLKKMQQNLAEFSEYFDE</sequence>
<dbReference type="Gene3D" id="1.10.1740.10">
    <property type="match status" value="1"/>
</dbReference>
<organism evidence="7 8">
    <name type="scientific">Hyphococcus lacteus</name>
    <dbReference type="NCBI Taxonomy" id="3143536"/>
    <lineage>
        <taxon>Bacteria</taxon>
        <taxon>Pseudomonadati</taxon>
        <taxon>Pseudomonadota</taxon>
        <taxon>Alphaproteobacteria</taxon>
        <taxon>Parvularculales</taxon>
        <taxon>Parvularculaceae</taxon>
        <taxon>Hyphococcus</taxon>
    </lineage>
</organism>
<feature type="domain" description="RNA polymerase sigma-70 region 2" evidence="5">
    <location>
        <begin position="53"/>
        <end position="119"/>
    </location>
</feature>
<dbReference type="InterPro" id="IPR007627">
    <property type="entry name" value="RNA_pol_sigma70_r2"/>
</dbReference>
<dbReference type="EMBL" id="JBEHZE010000001">
    <property type="protein sequence ID" value="MEX6633280.1"/>
    <property type="molecule type" value="Genomic_DNA"/>
</dbReference>
<name>A0ABV3Z3A9_9PROT</name>
<evidence type="ECO:0000259" key="5">
    <source>
        <dbReference type="Pfam" id="PF04542"/>
    </source>
</evidence>
<dbReference type="InterPro" id="IPR036388">
    <property type="entry name" value="WH-like_DNA-bd_sf"/>
</dbReference>
<dbReference type="InterPro" id="IPR013325">
    <property type="entry name" value="RNA_pol_sigma_r2"/>
</dbReference>
<proteinExistence type="inferred from homology"/>
<keyword evidence="3" id="KW-0731">Sigma factor</keyword>
<dbReference type="InterPro" id="IPR013324">
    <property type="entry name" value="RNA_pol_sigma_r3/r4-like"/>
</dbReference>
<evidence type="ECO:0000256" key="4">
    <source>
        <dbReference type="ARBA" id="ARBA00023163"/>
    </source>
</evidence>
<dbReference type="PANTHER" id="PTHR43133:SF62">
    <property type="entry name" value="RNA POLYMERASE SIGMA FACTOR SIGZ"/>
    <property type="match status" value="1"/>
</dbReference>
<dbReference type="Pfam" id="PF04542">
    <property type="entry name" value="Sigma70_r2"/>
    <property type="match status" value="1"/>
</dbReference>
<evidence type="ECO:0000256" key="1">
    <source>
        <dbReference type="ARBA" id="ARBA00010641"/>
    </source>
</evidence>
<dbReference type="CDD" id="cd06171">
    <property type="entry name" value="Sigma70_r4"/>
    <property type="match status" value="1"/>
</dbReference>
<evidence type="ECO:0000256" key="2">
    <source>
        <dbReference type="ARBA" id="ARBA00023015"/>
    </source>
</evidence>
<comment type="caution">
    <text evidence="7">The sequence shown here is derived from an EMBL/GenBank/DDBJ whole genome shotgun (WGS) entry which is preliminary data.</text>
</comment>
<comment type="similarity">
    <text evidence="1">Belongs to the sigma-70 factor family. ECF subfamily.</text>
</comment>
<feature type="domain" description="RNA polymerase sigma factor 70 region 4 type 2" evidence="6">
    <location>
        <begin position="150"/>
        <end position="196"/>
    </location>
</feature>
<keyword evidence="4" id="KW-0804">Transcription</keyword>
<protein>
    <submittedName>
        <fullName evidence="7">Sigma-70 family RNA polymerase sigma factor</fullName>
    </submittedName>
</protein>
<gene>
    <name evidence="7" type="ORF">ABFZ84_06920</name>
</gene>
<dbReference type="InterPro" id="IPR013249">
    <property type="entry name" value="RNA_pol_sigma70_r4_t2"/>
</dbReference>
<dbReference type="Proteomes" id="UP001560685">
    <property type="component" value="Unassembled WGS sequence"/>
</dbReference>
<reference evidence="7 8" key="1">
    <citation type="submission" date="2024-05" db="EMBL/GenBank/DDBJ databases">
        <title>Three bacterial strains, DH-69, EH-24, and ECK-19 isolated from coastal sediments.</title>
        <authorList>
            <person name="Ye Y.-Q."/>
            <person name="Du Z.-J."/>
        </authorList>
    </citation>
    <scope>NUCLEOTIDE SEQUENCE [LARGE SCALE GENOMIC DNA]</scope>
    <source>
        <strain evidence="7 8">ECK-19</strain>
    </source>
</reference>